<keyword evidence="2" id="KW-0472">Membrane</keyword>
<name>A0ABV5BNE1_9LEPT</name>
<dbReference type="SUPFAM" id="SSF48452">
    <property type="entry name" value="TPR-like"/>
    <property type="match status" value="1"/>
</dbReference>
<keyword evidence="1" id="KW-0802">TPR repeat</keyword>
<comment type="caution">
    <text evidence="3">The sequence shown here is derived from an EMBL/GenBank/DDBJ whole genome shotgun (WGS) entry which is preliminary data.</text>
</comment>
<accession>A0ABV5BNE1</accession>
<dbReference type="Proteomes" id="UP001580391">
    <property type="component" value="Unassembled WGS sequence"/>
</dbReference>
<dbReference type="InterPro" id="IPR019734">
    <property type="entry name" value="TPR_rpt"/>
</dbReference>
<evidence type="ECO:0000313" key="4">
    <source>
        <dbReference type="Proteomes" id="UP001580391"/>
    </source>
</evidence>
<sequence>MKFTNRTTFGFILYILLSFTFGLSSEEDTVQSQIRSLINSGKYQEAGEILKPLLENNPTDVTLGLFQTEIWIGIGENLYQKKQYKSAFPYFSKAFDAWPSHPLLRSRYEELKGKPLKDHMQTSVDVKINNRKSHESDKTVFIFDPSLQEASVKLKFEYDELTRSIEETKKQLHSINGISSSENTDVKYLWYSMIAIAVLTLLNTYLLILKK</sequence>
<feature type="transmembrane region" description="Helical" evidence="2">
    <location>
        <begin position="188"/>
        <end position="208"/>
    </location>
</feature>
<feature type="repeat" description="TPR" evidence="1">
    <location>
        <begin position="68"/>
        <end position="101"/>
    </location>
</feature>
<organism evidence="3 4">
    <name type="scientific">Leptospira wolffii</name>
    <dbReference type="NCBI Taxonomy" id="409998"/>
    <lineage>
        <taxon>Bacteria</taxon>
        <taxon>Pseudomonadati</taxon>
        <taxon>Spirochaetota</taxon>
        <taxon>Spirochaetia</taxon>
        <taxon>Leptospirales</taxon>
        <taxon>Leptospiraceae</taxon>
        <taxon>Leptospira</taxon>
    </lineage>
</organism>
<evidence type="ECO:0000256" key="1">
    <source>
        <dbReference type="PROSITE-ProRule" id="PRU00339"/>
    </source>
</evidence>
<evidence type="ECO:0000256" key="2">
    <source>
        <dbReference type="SAM" id="Phobius"/>
    </source>
</evidence>
<protein>
    <submittedName>
        <fullName evidence="3">Tetratricopeptide repeat protein</fullName>
    </submittedName>
</protein>
<keyword evidence="2" id="KW-1133">Transmembrane helix</keyword>
<dbReference type="Gene3D" id="1.25.40.10">
    <property type="entry name" value="Tetratricopeptide repeat domain"/>
    <property type="match status" value="1"/>
</dbReference>
<evidence type="ECO:0000313" key="3">
    <source>
        <dbReference type="EMBL" id="MFB5735641.1"/>
    </source>
</evidence>
<keyword evidence="4" id="KW-1185">Reference proteome</keyword>
<gene>
    <name evidence="3" type="ORF">ACE5IX_03930</name>
</gene>
<dbReference type="PROSITE" id="PS50005">
    <property type="entry name" value="TPR"/>
    <property type="match status" value="1"/>
</dbReference>
<dbReference type="EMBL" id="JBHILJ010000001">
    <property type="protein sequence ID" value="MFB5735641.1"/>
    <property type="molecule type" value="Genomic_DNA"/>
</dbReference>
<proteinExistence type="predicted"/>
<dbReference type="InterPro" id="IPR011990">
    <property type="entry name" value="TPR-like_helical_dom_sf"/>
</dbReference>
<reference evidence="3 4" key="1">
    <citation type="submission" date="2024-09" db="EMBL/GenBank/DDBJ databases">
        <title>Taxonomic and Genotyping Characterization of Leptospira Strains isolated from Multiple Sources in Colombia highlights the importance of intermediate species.</title>
        <authorList>
            <person name="Torres Higuera L."/>
            <person name="Rojas Tapias D."/>
            <person name="Jimenez Velasquez S."/>
            <person name="Renjifo Ibanez C."/>
        </authorList>
    </citation>
    <scope>NUCLEOTIDE SEQUENCE [LARGE SCALE GENOMIC DNA]</scope>
    <source>
        <strain evidence="3 4">Lep080</strain>
    </source>
</reference>
<dbReference type="RefSeq" id="WP_375516622.1">
    <property type="nucleotide sequence ID" value="NZ_JBHILI010000001.1"/>
</dbReference>
<keyword evidence="2" id="KW-0812">Transmembrane</keyword>